<dbReference type="PROSITE" id="PS50405">
    <property type="entry name" value="GST_CTER"/>
    <property type="match status" value="1"/>
</dbReference>
<comment type="subunit">
    <text evidence="1">Homodimer.</text>
</comment>
<dbReference type="InterPro" id="IPR004046">
    <property type="entry name" value="GST_C"/>
</dbReference>
<evidence type="ECO:0000313" key="5">
    <source>
        <dbReference type="EMBL" id="QFU14636.1"/>
    </source>
</evidence>
<dbReference type="AlphaFoldDB" id="A0A5P9JSK0"/>
<reference evidence="5" key="1">
    <citation type="submission" date="2019-04" db="EMBL/GenBank/DDBJ databases">
        <authorList>
            <person name="Gao H."/>
        </authorList>
    </citation>
    <scope>NUCLEOTIDE SEQUENCE</scope>
</reference>
<dbReference type="PROSITE" id="PS50404">
    <property type="entry name" value="GST_NTER"/>
    <property type="match status" value="1"/>
</dbReference>
<dbReference type="SFLD" id="SFLDG00358">
    <property type="entry name" value="Main_(cytGST)"/>
    <property type="match status" value="1"/>
</dbReference>
<protein>
    <submittedName>
        <fullName evidence="5">Glutathione S-transferase GSTe8</fullName>
    </submittedName>
</protein>
<keyword evidence="5" id="KW-0808">Transferase</keyword>
<name>A0A5P9JSK0_9CUCU</name>
<dbReference type="CDD" id="cd03177">
    <property type="entry name" value="GST_C_Delta_Epsilon"/>
    <property type="match status" value="1"/>
</dbReference>
<dbReference type="Pfam" id="PF02798">
    <property type="entry name" value="GST_N"/>
    <property type="match status" value="1"/>
</dbReference>
<dbReference type="Gene3D" id="1.20.1050.10">
    <property type="match status" value="1"/>
</dbReference>
<dbReference type="Pfam" id="PF00043">
    <property type="entry name" value="GST_C"/>
    <property type="match status" value="1"/>
</dbReference>
<dbReference type="PANTHER" id="PTHR43969">
    <property type="entry name" value="GLUTATHIONE S TRANSFERASE D10, ISOFORM A-RELATED"/>
    <property type="match status" value="1"/>
</dbReference>
<dbReference type="SFLD" id="SFLDS00019">
    <property type="entry name" value="Glutathione_Transferase_(cytos"/>
    <property type="match status" value="1"/>
</dbReference>
<feature type="domain" description="GST N-terminal" evidence="3">
    <location>
        <begin position="1"/>
        <end position="82"/>
    </location>
</feature>
<dbReference type="InterPro" id="IPR010987">
    <property type="entry name" value="Glutathione-S-Trfase_C-like"/>
</dbReference>
<evidence type="ECO:0000259" key="4">
    <source>
        <dbReference type="PROSITE" id="PS50405"/>
    </source>
</evidence>
<dbReference type="InterPro" id="IPR040079">
    <property type="entry name" value="Glutathione_S-Trfase"/>
</dbReference>
<dbReference type="FunFam" id="3.40.30.10:FF:000034">
    <property type="entry name" value="glutathione S-transferase 1"/>
    <property type="match status" value="1"/>
</dbReference>
<dbReference type="EMBL" id="MK796856">
    <property type="protein sequence ID" value="QFU14636.1"/>
    <property type="molecule type" value="mRNA"/>
</dbReference>
<dbReference type="InterPro" id="IPR004045">
    <property type="entry name" value="Glutathione_S-Trfase_N"/>
</dbReference>
<proteinExistence type="evidence at transcript level"/>
<feature type="domain" description="GST C-terminal" evidence="4">
    <location>
        <begin position="88"/>
        <end position="214"/>
    </location>
</feature>
<dbReference type="Gene3D" id="3.40.30.10">
    <property type="entry name" value="Glutaredoxin"/>
    <property type="match status" value="1"/>
</dbReference>
<comment type="similarity">
    <text evidence="2">Belongs to the GST superfamily.</text>
</comment>
<accession>A0A5P9JSK0</accession>
<dbReference type="SUPFAM" id="SSF52833">
    <property type="entry name" value="Thioredoxin-like"/>
    <property type="match status" value="1"/>
</dbReference>
<dbReference type="SUPFAM" id="SSF47616">
    <property type="entry name" value="GST C-terminal domain-like"/>
    <property type="match status" value="1"/>
</dbReference>
<dbReference type="PANTHER" id="PTHR43969:SF9">
    <property type="entry name" value="GLUTATHIONE S TRANSFERASE D10, ISOFORM A-RELATED"/>
    <property type="match status" value="1"/>
</dbReference>
<evidence type="ECO:0000256" key="1">
    <source>
        <dbReference type="ARBA" id="ARBA00011738"/>
    </source>
</evidence>
<sequence length="217" mass="24875">MGKKLYITWGSPPVNAVLMAAKALSIDLDLHELDLSQQENLSEWYLKINPTGTVPALDDEGFIVWDSHAILMYLQKKYGNGTDIQPKDPQKQTRILQFLNFDCGMLFRRMSDCLRPIFYEGHTNFDPKALDRAKSSYAILDRILKEDNFVAGDNLTIADISIFATMIAQNAFLPIEEHEFPSLRKWYSQLKSFDFYDAALKGEVTLKDGLKTKLKHY</sequence>
<dbReference type="GO" id="GO:0006749">
    <property type="term" value="P:glutathione metabolic process"/>
    <property type="evidence" value="ECO:0007669"/>
    <property type="project" value="TreeGrafter"/>
</dbReference>
<dbReference type="FunFam" id="1.20.1050.10:FF:000007">
    <property type="entry name" value="Glutathione S-transferase 1-1"/>
    <property type="match status" value="1"/>
</dbReference>
<organism evidence="5">
    <name type="scientific">Dendroctonus armandi</name>
    <dbReference type="NCBI Taxonomy" id="77159"/>
    <lineage>
        <taxon>Eukaryota</taxon>
        <taxon>Metazoa</taxon>
        <taxon>Ecdysozoa</taxon>
        <taxon>Arthropoda</taxon>
        <taxon>Hexapoda</taxon>
        <taxon>Insecta</taxon>
        <taxon>Pterygota</taxon>
        <taxon>Neoptera</taxon>
        <taxon>Endopterygota</taxon>
        <taxon>Coleoptera</taxon>
        <taxon>Polyphaga</taxon>
        <taxon>Cucujiformia</taxon>
        <taxon>Curculionidae</taxon>
        <taxon>Scolytinae</taxon>
        <taxon>Dendroctonus</taxon>
    </lineage>
</organism>
<dbReference type="GO" id="GO:0004364">
    <property type="term" value="F:glutathione transferase activity"/>
    <property type="evidence" value="ECO:0007669"/>
    <property type="project" value="TreeGrafter"/>
</dbReference>
<evidence type="ECO:0000259" key="3">
    <source>
        <dbReference type="PROSITE" id="PS50404"/>
    </source>
</evidence>
<dbReference type="InterPro" id="IPR036249">
    <property type="entry name" value="Thioredoxin-like_sf"/>
</dbReference>
<evidence type="ECO:0000256" key="2">
    <source>
        <dbReference type="RuleBase" id="RU003494"/>
    </source>
</evidence>
<dbReference type="SFLD" id="SFLDG01153">
    <property type="entry name" value="Main.4:_Theta-like"/>
    <property type="match status" value="1"/>
</dbReference>
<dbReference type="InterPro" id="IPR036282">
    <property type="entry name" value="Glutathione-S-Trfase_C_sf"/>
</dbReference>